<evidence type="ECO:0000256" key="4">
    <source>
        <dbReference type="ARBA" id="ARBA00022989"/>
    </source>
</evidence>
<comment type="similarity">
    <text evidence="2">Belongs to the EI24 family.</text>
</comment>
<evidence type="ECO:0000313" key="8">
    <source>
        <dbReference type="WBParaSite" id="MhA1_Contig933.frz3.gene13"/>
    </source>
</evidence>
<dbReference type="AlphaFoldDB" id="A0A1I8C1N2"/>
<keyword evidence="5 6" id="KW-0472">Membrane</keyword>
<feature type="transmembrane region" description="Helical" evidence="6">
    <location>
        <begin position="201"/>
        <end position="224"/>
    </location>
</feature>
<feature type="transmembrane region" description="Helical" evidence="6">
    <location>
        <begin position="91"/>
        <end position="116"/>
    </location>
</feature>
<dbReference type="GO" id="GO:0016020">
    <property type="term" value="C:membrane"/>
    <property type="evidence" value="ECO:0007669"/>
    <property type="project" value="UniProtKB-SubCell"/>
</dbReference>
<dbReference type="WBParaSite" id="MhA1_Contig933.frz3.gene13">
    <property type="protein sequence ID" value="MhA1_Contig933.frz3.gene13"/>
    <property type="gene ID" value="MhA1_Contig933.frz3.gene13"/>
</dbReference>
<feature type="transmembrane region" description="Helical" evidence="6">
    <location>
        <begin position="244"/>
        <end position="277"/>
    </location>
</feature>
<reference evidence="8" key="1">
    <citation type="submission" date="2016-11" db="UniProtKB">
        <authorList>
            <consortium name="WormBaseParasite"/>
        </authorList>
    </citation>
    <scope>IDENTIFICATION</scope>
</reference>
<keyword evidence="4 6" id="KW-1133">Transmembrane helix</keyword>
<evidence type="ECO:0000256" key="5">
    <source>
        <dbReference type="ARBA" id="ARBA00023136"/>
    </source>
</evidence>
<organism evidence="7 8">
    <name type="scientific">Meloidogyne hapla</name>
    <name type="common">Root-knot nematode worm</name>
    <dbReference type="NCBI Taxonomy" id="6305"/>
    <lineage>
        <taxon>Eukaryota</taxon>
        <taxon>Metazoa</taxon>
        <taxon>Ecdysozoa</taxon>
        <taxon>Nematoda</taxon>
        <taxon>Chromadorea</taxon>
        <taxon>Rhabditida</taxon>
        <taxon>Tylenchina</taxon>
        <taxon>Tylenchomorpha</taxon>
        <taxon>Tylenchoidea</taxon>
        <taxon>Meloidogynidae</taxon>
        <taxon>Meloidogyninae</taxon>
        <taxon>Meloidogyne</taxon>
    </lineage>
</organism>
<dbReference type="PANTHER" id="PTHR21389:SF0">
    <property type="entry name" value="ETOPOSIDE-INDUCED PROTEIN 2.4 HOMOLOG"/>
    <property type="match status" value="1"/>
</dbReference>
<dbReference type="Pfam" id="PF07264">
    <property type="entry name" value="EI24"/>
    <property type="match status" value="1"/>
</dbReference>
<keyword evidence="3 6" id="KW-0812">Transmembrane</keyword>
<dbReference type="PANTHER" id="PTHR21389">
    <property type="entry name" value="P53 INDUCED PROTEIN"/>
    <property type="match status" value="1"/>
</dbReference>
<accession>A0A1I8C1N2</accession>
<sequence length="325" mass="36503">MGGFTDILFSICADYFRGLFSSLQGFLVLHKIDNPPISSIVTEQRRQHQKTTIYQTVLEKRRQQELEKRSSKPPQTGQINKVSTPKRIIRVFFTCVIANIASVLLVLSITFCVKFVGRDTLLSSFISWLGSFVLVPILIIVRLLSILWFADVAGAALRFRGQTGQKIPDFARAASDFVHAIIVELVFLLQAILFFNINLPIISTSLGFVYMALLNSLYSFDYIWMSNGVALNSRIALIERRWPFHLGFGTILTIATGYSSNFIISGCIFGALFPFFIVSSCLVDTEVFSTLKGNNNKLNFPAIPFYCVAQNITNKLSLAIFGRFF</sequence>
<keyword evidence="7" id="KW-1185">Reference proteome</keyword>
<evidence type="ECO:0000256" key="1">
    <source>
        <dbReference type="ARBA" id="ARBA00004141"/>
    </source>
</evidence>
<dbReference type="GO" id="GO:0016236">
    <property type="term" value="P:macroautophagy"/>
    <property type="evidence" value="ECO:0007669"/>
    <property type="project" value="TreeGrafter"/>
</dbReference>
<dbReference type="Proteomes" id="UP000095281">
    <property type="component" value="Unplaced"/>
</dbReference>
<evidence type="ECO:0000256" key="2">
    <source>
        <dbReference type="ARBA" id="ARBA00010970"/>
    </source>
</evidence>
<comment type="subcellular location">
    <subcellularLocation>
        <location evidence="1">Membrane</location>
        <topology evidence="1">Multi-pass membrane protein</topology>
    </subcellularLocation>
</comment>
<dbReference type="GO" id="GO:0005783">
    <property type="term" value="C:endoplasmic reticulum"/>
    <property type="evidence" value="ECO:0007669"/>
    <property type="project" value="TreeGrafter"/>
</dbReference>
<dbReference type="OMA" id="TVMQQRR"/>
<name>A0A1I8C1N2_MELHA</name>
<evidence type="ECO:0000313" key="7">
    <source>
        <dbReference type="Proteomes" id="UP000095281"/>
    </source>
</evidence>
<evidence type="ECO:0000256" key="6">
    <source>
        <dbReference type="SAM" id="Phobius"/>
    </source>
</evidence>
<proteinExistence type="inferred from homology"/>
<dbReference type="InterPro" id="IPR059112">
    <property type="entry name" value="CysZ/EI24"/>
</dbReference>
<protein>
    <submittedName>
        <fullName evidence="8">EI24 domain-containing protein</fullName>
    </submittedName>
</protein>
<evidence type="ECO:0000256" key="3">
    <source>
        <dbReference type="ARBA" id="ARBA00022692"/>
    </source>
</evidence>
<feature type="transmembrane region" description="Helical" evidence="6">
    <location>
        <begin position="128"/>
        <end position="157"/>
    </location>
</feature>